<protein>
    <submittedName>
        <fullName evidence="1">Uncharacterized protein</fullName>
    </submittedName>
</protein>
<dbReference type="OMA" id="QRVISEW"/>
<gene>
    <name evidence="1" type="ORF">TRAPUB_10191</name>
</gene>
<evidence type="ECO:0000313" key="1">
    <source>
        <dbReference type="EMBL" id="OJT13256.1"/>
    </source>
</evidence>
<sequence length="277" mass="29783">MADLLELTIPYFPEFSDSPSTDSESSNLASLLAGEFSALLGGAHAILQQDEDWPRCEMCGRSLVPYLQINVSTAHTPAEFRAHLDLPSESSHTDAATLFQVFVCTGPGRNGSCLEDWTSGAHPGEAMRARLVRCGDNTSPRAIAHPEALAGARGVLPQRVISEWTPWNPEAPHFQMLDIMDGVVYDEDFYDAHEPAGGLKLLGNAVLGGCLRVCGGPATDRDLLLGKVQNFPDTDGHSAHGEAEGYLCYRSLVQLGTDDGDVSDYTVRYAMCSPVSA</sequence>
<accession>A0A1M2W0D7</accession>
<dbReference type="Proteomes" id="UP000184267">
    <property type="component" value="Unassembled WGS sequence"/>
</dbReference>
<dbReference type="EMBL" id="MNAD01000417">
    <property type="protein sequence ID" value="OJT13256.1"/>
    <property type="molecule type" value="Genomic_DNA"/>
</dbReference>
<keyword evidence="2" id="KW-1185">Reference proteome</keyword>
<dbReference type="OrthoDB" id="3005905at2759"/>
<dbReference type="AlphaFoldDB" id="A0A1M2W0D7"/>
<proteinExistence type="predicted"/>
<comment type="caution">
    <text evidence="1">The sequence shown here is derived from an EMBL/GenBank/DDBJ whole genome shotgun (WGS) entry which is preliminary data.</text>
</comment>
<organism evidence="1 2">
    <name type="scientific">Trametes pubescens</name>
    <name type="common">White-rot fungus</name>
    <dbReference type="NCBI Taxonomy" id="154538"/>
    <lineage>
        <taxon>Eukaryota</taxon>
        <taxon>Fungi</taxon>
        <taxon>Dikarya</taxon>
        <taxon>Basidiomycota</taxon>
        <taxon>Agaricomycotina</taxon>
        <taxon>Agaricomycetes</taxon>
        <taxon>Polyporales</taxon>
        <taxon>Polyporaceae</taxon>
        <taxon>Trametes</taxon>
    </lineage>
</organism>
<reference evidence="1 2" key="1">
    <citation type="submission" date="2016-10" db="EMBL/GenBank/DDBJ databases">
        <title>Genome sequence of the basidiomycete white-rot fungus Trametes pubescens.</title>
        <authorList>
            <person name="Makela M.R."/>
            <person name="Granchi Z."/>
            <person name="Peng M."/>
            <person name="De Vries R.P."/>
            <person name="Grigoriev I."/>
            <person name="Riley R."/>
            <person name="Hilden K."/>
        </authorList>
    </citation>
    <scope>NUCLEOTIDE SEQUENCE [LARGE SCALE GENOMIC DNA]</scope>
    <source>
        <strain evidence="1 2">FBCC735</strain>
    </source>
</reference>
<name>A0A1M2W0D7_TRAPU</name>
<evidence type="ECO:0000313" key="2">
    <source>
        <dbReference type="Proteomes" id="UP000184267"/>
    </source>
</evidence>